<organism evidence="1 2">
    <name type="scientific">Methanothermobacter tenebrarum</name>
    <dbReference type="NCBI Taxonomy" id="680118"/>
    <lineage>
        <taxon>Archaea</taxon>
        <taxon>Methanobacteriati</taxon>
        <taxon>Methanobacteriota</taxon>
        <taxon>Methanomada group</taxon>
        <taxon>Methanobacteria</taxon>
        <taxon>Methanobacteriales</taxon>
        <taxon>Methanobacteriaceae</taxon>
        <taxon>Methanothermobacter</taxon>
    </lineage>
</organism>
<evidence type="ECO:0000313" key="1">
    <source>
        <dbReference type="EMBL" id="BDH80253.1"/>
    </source>
</evidence>
<accession>A0ABM7YFD9</accession>
<keyword evidence="2" id="KW-1185">Reference proteome</keyword>
<keyword evidence="1" id="KW-0614">Plasmid</keyword>
<evidence type="ECO:0000313" key="2">
    <source>
        <dbReference type="Proteomes" id="UP000831817"/>
    </source>
</evidence>
<dbReference type="Proteomes" id="UP000831817">
    <property type="component" value="Plasmid pRMAS01"/>
</dbReference>
<name>A0ABM7YFD9_9EURY</name>
<gene>
    <name evidence="1" type="ORF">MTTB_p330</name>
</gene>
<reference evidence="1 2" key="1">
    <citation type="submission" date="2022-04" db="EMBL/GenBank/DDBJ databases">
        <title>Complete genome of Methanothermobacter tenebrarum strain RMAS.</title>
        <authorList>
            <person name="Nakamura K."/>
            <person name="Oshima K."/>
            <person name="Hattori M."/>
            <person name="Kamagata Y."/>
            <person name="Takamizawa K."/>
        </authorList>
    </citation>
    <scope>NUCLEOTIDE SEQUENCE [LARGE SCALE GENOMIC DNA]</scope>
    <source>
        <strain evidence="1 2">RMAS</strain>
        <plasmid evidence="1 2">pRMAS01</plasmid>
    </source>
</reference>
<proteinExistence type="predicted"/>
<dbReference type="EMBL" id="AP025699">
    <property type="protein sequence ID" value="BDH80253.1"/>
    <property type="molecule type" value="Genomic_DNA"/>
</dbReference>
<protein>
    <submittedName>
        <fullName evidence="1">Uncharacterized protein</fullName>
    </submittedName>
</protein>
<sequence length="37" mass="4729">MIKHRLWKKEREFILPKSRLKRIVQKMDFSKDKNIRM</sequence>
<geneLocation type="plasmid" evidence="1 2">
    <name>pRMAS01</name>
</geneLocation>